<dbReference type="SMART" id="SM00579">
    <property type="entry name" value="FBD"/>
    <property type="match status" value="1"/>
</dbReference>
<reference evidence="2 3" key="1">
    <citation type="journal article" date="2022" name="Cell">
        <title>Repeat-based holocentromeres influence genome architecture and karyotype evolution.</title>
        <authorList>
            <person name="Hofstatter P.G."/>
            <person name="Thangavel G."/>
            <person name="Lux T."/>
            <person name="Neumann P."/>
            <person name="Vondrak T."/>
            <person name="Novak P."/>
            <person name="Zhang M."/>
            <person name="Costa L."/>
            <person name="Castellani M."/>
            <person name="Scott A."/>
            <person name="Toegelov H."/>
            <person name="Fuchs J."/>
            <person name="Mata-Sucre Y."/>
            <person name="Dias Y."/>
            <person name="Vanzela A.L.L."/>
            <person name="Huettel B."/>
            <person name="Almeida C.C.S."/>
            <person name="Simkova H."/>
            <person name="Souza G."/>
            <person name="Pedrosa-Harand A."/>
            <person name="Macas J."/>
            <person name="Mayer K.F.X."/>
            <person name="Houben A."/>
            <person name="Marques A."/>
        </authorList>
    </citation>
    <scope>NUCLEOTIDE SEQUENCE [LARGE SCALE GENOMIC DNA]</scope>
    <source>
        <strain evidence="2">RhyTen1mFocal</strain>
    </source>
</reference>
<dbReference type="PROSITE" id="PS50181">
    <property type="entry name" value="FBOX"/>
    <property type="match status" value="1"/>
</dbReference>
<evidence type="ECO:0000313" key="2">
    <source>
        <dbReference type="EMBL" id="KAJ3699930.1"/>
    </source>
</evidence>
<dbReference type="InterPro" id="IPR006566">
    <property type="entry name" value="FBD"/>
</dbReference>
<dbReference type="Gene3D" id="1.20.1280.50">
    <property type="match status" value="1"/>
</dbReference>
<keyword evidence="3" id="KW-1185">Reference proteome</keyword>
<dbReference type="SUPFAM" id="SSF81383">
    <property type="entry name" value="F-box domain"/>
    <property type="match status" value="1"/>
</dbReference>
<gene>
    <name evidence="2" type="ORF">LUZ61_003635</name>
</gene>
<dbReference type="Pfam" id="PF24758">
    <property type="entry name" value="LRR_At5g56370"/>
    <property type="match status" value="1"/>
</dbReference>
<dbReference type="PANTHER" id="PTHR31639">
    <property type="entry name" value="F-BOX PROTEIN-LIKE"/>
    <property type="match status" value="1"/>
</dbReference>
<dbReference type="AlphaFoldDB" id="A0AAD5ZLA8"/>
<sequence>MGHSNPKRSRANLANQDMISNLPDEIKYKILNLLPVQEAVQTSVLSKQWRRKWAFMPKLFVSELNCVSPTLGDTYASRLETFVDKLLLLHEGPLKSFQLFTGQCCPPAFDQWMLVLSRLGIVDLHWVLLNYEVVYRIPSSFFSFNALESVYLCNFLLKVPQPFNGFKALRSMELLKFTSTTADLTKLLSNCPVLESLVLISMRVSIGLEIRALRLKMLIINGSFDYIRLEAPMLVNAKILLRNSDTCCLAKNGGKSNLEEALGSLVHIKRLKMKEKFVKYLAKGCLPDHLPYMFNHLKKVSIKLNLHCFEETRVACILFHNAPNLQDLYILADVRSKEEDPSTLSSFWDAEAAHGLVFNQLKTVFMEQYEACEPMLTFVKIILGSAPLLEEMILRESTIYEEDENGNVTQITVDLDKFTKASSKAAIIFE</sequence>
<organism evidence="2 3">
    <name type="scientific">Rhynchospora tenuis</name>
    <dbReference type="NCBI Taxonomy" id="198213"/>
    <lineage>
        <taxon>Eukaryota</taxon>
        <taxon>Viridiplantae</taxon>
        <taxon>Streptophyta</taxon>
        <taxon>Embryophyta</taxon>
        <taxon>Tracheophyta</taxon>
        <taxon>Spermatophyta</taxon>
        <taxon>Magnoliopsida</taxon>
        <taxon>Liliopsida</taxon>
        <taxon>Poales</taxon>
        <taxon>Cyperaceae</taxon>
        <taxon>Cyperoideae</taxon>
        <taxon>Rhynchosporeae</taxon>
        <taxon>Rhynchospora</taxon>
    </lineage>
</organism>
<dbReference type="CDD" id="cd22160">
    <property type="entry name" value="F-box_AtFBL13-like"/>
    <property type="match status" value="1"/>
</dbReference>
<dbReference type="PANTHER" id="PTHR31639:SF285">
    <property type="entry name" value="OS01G0730200 PROTEIN"/>
    <property type="match status" value="1"/>
</dbReference>
<name>A0AAD5ZLA8_9POAL</name>
<feature type="domain" description="F-box" evidence="1">
    <location>
        <begin position="16"/>
        <end position="50"/>
    </location>
</feature>
<comment type="caution">
    <text evidence="2">The sequence shown here is derived from an EMBL/GenBank/DDBJ whole genome shotgun (WGS) entry which is preliminary data.</text>
</comment>
<dbReference type="InterPro" id="IPR055411">
    <property type="entry name" value="LRR_FXL15/At3g58940/PEG3-like"/>
</dbReference>
<dbReference type="Proteomes" id="UP001210211">
    <property type="component" value="Unassembled WGS sequence"/>
</dbReference>
<evidence type="ECO:0000313" key="3">
    <source>
        <dbReference type="Proteomes" id="UP001210211"/>
    </source>
</evidence>
<dbReference type="SUPFAM" id="SSF52047">
    <property type="entry name" value="RNI-like"/>
    <property type="match status" value="1"/>
</dbReference>
<evidence type="ECO:0000259" key="1">
    <source>
        <dbReference type="PROSITE" id="PS50181"/>
    </source>
</evidence>
<accession>A0AAD5ZLA8</accession>
<dbReference type="Pfam" id="PF00646">
    <property type="entry name" value="F-box"/>
    <property type="match status" value="1"/>
</dbReference>
<proteinExistence type="predicted"/>
<dbReference type="EMBL" id="JAMRDG010000001">
    <property type="protein sequence ID" value="KAJ3699930.1"/>
    <property type="molecule type" value="Genomic_DNA"/>
</dbReference>
<protein>
    <recommendedName>
        <fullName evidence="1">F-box domain-containing protein</fullName>
    </recommendedName>
</protein>
<dbReference type="InterPro" id="IPR053781">
    <property type="entry name" value="F-box_AtFBL13-like"/>
</dbReference>
<dbReference type="InterPro" id="IPR001810">
    <property type="entry name" value="F-box_dom"/>
</dbReference>
<dbReference type="InterPro" id="IPR036047">
    <property type="entry name" value="F-box-like_dom_sf"/>
</dbReference>